<name>A0ABY6M0S3_9FLAO</name>
<dbReference type="Proteomes" id="UP001163328">
    <property type="component" value="Chromosome"/>
</dbReference>
<accession>A0ABY6M0S3</accession>
<dbReference type="Pfam" id="PF16267">
    <property type="entry name" value="DUF4920"/>
    <property type="match status" value="1"/>
</dbReference>
<dbReference type="PROSITE" id="PS51257">
    <property type="entry name" value="PROKAR_LIPOPROTEIN"/>
    <property type="match status" value="1"/>
</dbReference>
<gene>
    <name evidence="1" type="ORF">K5I29_04420</name>
</gene>
<dbReference type="EMBL" id="CP081495">
    <property type="protein sequence ID" value="UYW02152.1"/>
    <property type="molecule type" value="Genomic_DNA"/>
</dbReference>
<sequence>MKKNIWISALFIATLVSCTKKTETPENQVAIDVQNMEVFGEPFDPNQVKTQQEMAVLYANLKEGDTITTQFVSEIEATCKKKGCWMSLDLGNDEQAIVRFTDYGFFVPKEGAVGKEAVVNGKAFLAITSVDQLKHDAKDAGKSQTAIDSITAPKVLKMFIADGVLIQK</sequence>
<keyword evidence="2" id="KW-1185">Reference proteome</keyword>
<reference evidence="1" key="1">
    <citation type="submission" date="2021-08" db="EMBL/GenBank/DDBJ databases">
        <title>Flavobacterium sp. strain CC-SYL302.</title>
        <authorList>
            <person name="Lin S.-Y."/>
            <person name="Lee T.-H."/>
            <person name="Young C.-C."/>
        </authorList>
    </citation>
    <scope>NUCLEOTIDE SEQUENCE</scope>
    <source>
        <strain evidence="1">CC-SYL302</strain>
    </source>
</reference>
<proteinExistence type="predicted"/>
<dbReference type="InterPro" id="IPR032577">
    <property type="entry name" value="DUF4920"/>
</dbReference>
<evidence type="ECO:0000313" key="1">
    <source>
        <dbReference type="EMBL" id="UYW02152.1"/>
    </source>
</evidence>
<dbReference type="RefSeq" id="WP_264434648.1">
    <property type="nucleotide sequence ID" value="NZ_CP081495.1"/>
</dbReference>
<protein>
    <submittedName>
        <fullName evidence="1">DUF4920 domain-containing protein</fullName>
    </submittedName>
</protein>
<evidence type="ECO:0000313" key="2">
    <source>
        <dbReference type="Proteomes" id="UP001163328"/>
    </source>
</evidence>
<organism evidence="1 2">
    <name type="scientific">Flavobacterium agricola</name>
    <dbReference type="NCBI Taxonomy" id="2870839"/>
    <lineage>
        <taxon>Bacteria</taxon>
        <taxon>Pseudomonadati</taxon>
        <taxon>Bacteroidota</taxon>
        <taxon>Flavobacteriia</taxon>
        <taxon>Flavobacteriales</taxon>
        <taxon>Flavobacteriaceae</taxon>
        <taxon>Flavobacterium</taxon>
    </lineage>
</organism>